<organism evidence="1 2">
    <name type="scientific">Vitis vinifera</name>
    <name type="common">Grape</name>
    <dbReference type="NCBI Taxonomy" id="29760"/>
    <lineage>
        <taxon>Eukaryota</taxon>
        <taxon>Viridiplantae</taxon>
        <taxon>Streptophyta</taxon>
        <taxon>Embryophyta</taxon>
        <taxon>Tracheophyta</taxon>
        <taxon>Spermatophyta</taxon>
        <taxon>Magnoliopsida</taxon>
        <taxon>eudicotyledons</taxon>
        <taxon>Gunneridae</taxon>
        <taxon>Pentapetalae</taxon>
        <taxon>rosids</taxon>
        <taxon>Vitales</taxon>
        <taxon>Vitaceae</taxon>
        <taxon>Viteae</taxon>
        <taxon>Vitis</taxon>
    </lineage>
</organism>
<evidence type="ECO:0000313" key="2">
    <source>
        <dbReference type="Proteomes" id="UP000009183"/>
    </source>
</evidence>
<sequence>MAWAGATYLSHPVLAFRIFRLGKKWMTVGGGVMYFPTQGLIMCLVKGKVDLPFCPL</sequence>
<proteinExistence type="predicted"/>
<dbReference type="InParanoid" id="F6GXD9"/>
<dbReference type="AlphaFoldDB" id="F6GXD9"/>
<keyword evidence="2" id="KW-1185">Reference proteome</keyword>
<reference evidence="2" key="1">
    <citation type="journal article" date="2007" name="Nature">
        <title>The grapevine genome sequence suggests ancestral hexaploidization in major angiosperm phyla.</title>
        <authorList>
            <consortium name="The French-Italian Public Consortium for Grapevine Genome Characterization."/>
            <person name="Jaillon O."/>
            <person name="Aury J.-M."/>
            <person name="Noel B."/>
            <person name="Policriti A."/>
            <person name="Clepet C."/>
            <person name="Casagrande A."/>
            <person name="Choisne N."/>
            <person name="Aubourg S."/>
            <person name="Vitulo N."/>
            <person name="Jubin C."/>
            <person name="Vezzi A."/>
            <person name="Legeai F."/>
            <person name="Hugueney P."/>
            <person name="Dasilva C."/>
            <person name="Horner D."/>
            <person name="Mica E."/>
            <person name="Jublot D."/>
            <person name="Poulain J."/>
            <person name="Bruyere C."/>
            <person name="Billault A."/>
            <person name="Segurens B."/>
            <person name="Gouyvenoux M."/>
            <person name="Ugarte E."/>
            <person name="Cattonaro F."/>
            <person name="Anthouard V."/>
            <person name="Vico V."/>
            <person name="Del Fabbro C."/>
            <person name="Alaux M."/>
            <person name="Di Gaspero G."/>
            <person name="Dumas V."/>
            <person name="Felice N."/>
            <person name="Paillard S."/>
            <person name="Juman I."/>
            <person name="Moroldo M."/>
            <person name="Scalabrin S."/>
            <person name="Canaguier A."/>
            <person name="Le Clainche I."/>
            <person name="Malacrida G."/>
            <person name="Durand E."/>
            <person name="Pesole G."/>
            <person name="Laucou V."/>
            <person name="Chatelet P."/>
            <person name="Merdinoglu D."/>
            <person name="Delledonne M."/>
            <person name="Pezzotti M."/>
            <person name="Lecharny A."/>
            <person name="Scarpelli C."/>
            <person name="Artiguenave F."/>
            <person name="Pe M.E."/>
            <person name="Valle G."/>
            <person name="Morgante M."/>
            <person name="Caboche M."/>
            <person name="Adam-Blondon A.-F."/>
            <person name="Weissenbach J."/>
            <person name="Quetier F."/>
            <person name="Wincker P."/>
        </authorList>
    </citation>
    <scope>NUCLEOTIDE SEQUENCE [LARGE SCALE GENOMIC DNA]</scope>
    <source>
        <strain evidence="2">cv. Pinot noir / PN40024</strain>
    </source>
</reference>
<dbReference type="HOGENOM" id="CLU_3018181_0_0_1"/>
<accession>F6GXD9</accession>
<protein>
    <submittedName>
        <fullName evidence="1">Uncharacterized protein</fullName>
    </submittedName>
</protein>
<dbReference type="PaxDb" id="29760-VIT_11s0052g01290.t01"/>
<dbReference type="EMBL" id="FN594964">
    <property type="protein sequence ID" value="CCB44625.1"/>
    <property type="molecule type" value="Genomic_DNA"/>
</dbReference>
<name>F6GXD9_VITVI</name>
<evidence type="ECO:0000313" key="1">
    <source>
        <dbReference type="EMBL" id="CCB44625.1"/>
    </source>
</evidence>
<dbReference type="Proteomes" id="UP000009183">
    <property type="component" value="Chromosome 11"/>
</dbReference>
<gene>
    <name evidence="1" type="ordered locus">VIT_11s0052g01290</name>
</gene>